<gene>
    <name evidence="2" type="ORF">H9964_03425</name>
</gene>
<sequence>MITETLTRRECDVMSAVYTLSGGKERFLCTPSEISALTRSRCEGESLERILRALELDGYFDLLPSARKGERIFVIHMRGAGLRFRRADHIRRRSILFRWCVAAVGAVITFLIGILLRLLFG</sequence>
<dbReference type="AlphaFoldDB" id="A0A9D2G3P7"/>
<evidence type="ECO:0000313" key="2">
    <source>
        <dbReference type="EMBL" id="HIZ72613.1"/>
    </source>
</evidence>
<comment type="caution">
    <text evidence="2">The sequence shown here is derived from an EMBL/GenBank/DDBJ whole genome shotgun (WGS) entry which is preliminary data.</text>
</comment>
<accession>A0A9D2G3P7</accession>
<dbReference type="EMBL" id="DXBB01000054">
    <property type="protein sequence ID" value="HIZ72613.1"/>
    <property type="molecule type" value="Genomic_DNA"/>
</dbReference>
<evidence type="ECO:0000256" key="1">
    <source>
        <dbReference type="SAM" id="Phobius"/>
    </source>
</evidence>
<reference evidence="2" key="1">
    <citation type="journal article" date="2021" name="PeerJ">
        <title>Extensive microbial diversity within the chicken gut microbiome revealed by metagenomics and culture.</title>
        <authorList>
            <person name="Gilroy R."/>
            <person name="Ravi A."/>
            <person name="Getino M."/>
            <person name="Pursley I."/>
            <person name="Horton D.L."/>
            <person name="Alikhan N.F."/>
            <person name="Baker D."/>
            <person name="Gharbi K."/>
            <person name="Hall N."/>
            <person name="Watson M."/>
            <person name="Adriaenssens E.M."/>
            <person name="Foster-Nyarko E."/>
            <person name="Jarju S."/>
            <person name="Secka A."/>
            <person name="Antonio M."/>
            <person name="Oren A."/>
            <person name="Chaudhuri R.R."/>
            <person name="La Ragione R."/>
            <person name="Hildebrand F."/>
            <person name="Pallen M.J."/>
        </authorList>
    </citation>
    <scope>NUCLEOTIDE SEQUENCE</scope>
    <source>
        <strain evidence="2">ChiW7-2402</strain>
    </source>
</reference>
<feature type="transmembrane region" description="Helical" evidence="1">
    <location>
        <begin position="95"/>
        <end position="120"/>
    </location>
</feature>
<reference evidence="2" key="2">
    <citation type="submission" date="2021-04" db="EMBL/GenBank/DDBJ databases">
        <authorList>
            <person name="Gilroy R."/>
        </authorList>
    </citation>
    <scope>NUCLEOTIDE SEQUENCE</scope>
    <source>
        <strain evidence="2">ChiW7-2402</strain>
    </source>
</reference>
<name>A0A9D2G3P7_9FIRM</name>
<proteinExistence type="predicted"/>
<protein>
    <submittedName>
        <fullName evidence="2">Uncharacterized protein</fullName>
    </submittedName>
</protein>
<dbReference type="Proteomes" id="UP000824102">
    <property type="component" value="Unassembled WGS sequence"/>
</dbReference>
<keyword evidence="1" id="KW-1133">Transmembrane helix</keyword>
<keyword evidence="1" id="KW-0472">Membrane</keyword>
<organism evidence="2 3">
    <name type="scientific">Candidatus Gallimonas intestinavium</name>
    <dbReference type="NCBI Taxonomy" id="2838603"/>
    <lineage>
        <taxon>Bacteria</taxon>
        <taxon>Bacillati</taxon>
        <taxon>Bacillota</taxon>
        <taxon>Clostridia</taxon>
        <taxon>Candidatus Gallimonas</taxon>
    </lineage>
</organism>
<evidence type="ECO:0000313" key="3">
    <source>
        <dbReference type="Proteomes" id="UP000824102"/>
    </source>
</evidence>
<keyword evidence="1" id="KW-0812">Transmembrane</keyword>